<accession>A0A0E9WVN4</accession>
<dbReference type="AlphaFoldDB" id="A0A0E9WVN4"/>
<name>A0A0E9WVN4_ANGAN</name>
<protein>
    <submittedName>
        <fullName evidence="1">Uncharacterized protein</fullName>
    </submittedName>
</protein>
<dbReference type="EMBL" id="GBXM01014140">
    <property type="protein sequence ID" value="JAH94437.1"/>
    <property type="molecule type" value="Transcribed_RNA"/>
</dbReference>
<reference evidence="1" key="2">
    <citation type="journal article" date="2015" name="Fish Shellfish Immunol.">
        <title>Early steps in the European eel (Anguilla anguilla)-Vibrio vulnificus interaction in the gills: Role of the RtxA13 toxin.</title>
        <authorList>
            <person name="Callol A."/>
            <person name="Pajuelo D."/>
            <person name="Ebbesson L."/>
            <person name="Teles M."/>
            <person name="MacKenzie S."/>
            <person name="Amaro C."/>
        </authorList>
    </citation>
    <scope>NUCLEOTIDE SEQUENCE</scope>
</reference>
<organism evidence="1">
    <name type="scientific">Anguilla anguilla</name>
    <name type="common">European freshwater eel</name>
    <name type="synonym">Muraena anguilla</name>
    <dbReference type="NCBI Taxonomy" id="7936"/>
    <lineage>
        <taxon>Eukaryota</taxon>
        <taxon>Metazoa</taxon>
        <taxon>Chordata</taxon>
        <taxon>Craniata</taxon>
        <taxon>Vertebrata</taxon>
        <taxon>Euteleostomi</taxon>
        <taxon>Actinopterygii</taxon>
        <taxon>Neopterygii</taxon>
        <taxon>Teleostei</taxon>
        <taxon>Anguilliformes</taxon>
        <taxon>Anguillidae</taxon>
        <taxon>Anguilla</taxon>
    </lineage>
</organism>
<sequence length="87" mass="9883">MQDFYLENIIKITMLRHIYDALVISVFMHFHPICAPSPVFIFSKTCLGLYGRGILFCVRRSGCGCRACGSGSHFIRVFVAMYDAQIQ</sequence>
<proteinExistence type="predicted"/>
<reference evidence="1" key="1">
    <citation type="submission" date="2014-11" db="EMBL/GenBank/DDBJ databases">
        <authorList>
            <person name="Amaro Gonzalez C."/>
        </authorList>
    </citation>
    <scope>NUCLEOTIDE SEQUENCE</scope>
</reference>
<evidence type="ECO:0000313" key="1">
    <source>
        <dbReference type="EMBL" id="JAH94437.1"/>
    </source>
</evidence>